<dbReference type="KEGG" id="agi:FSB73_13050"/>
<dbReference type="RefSeq" id="WP_146782908.1">
    <property type="nucleotide sequence ID" value="NZ_CP042434.1"/>
</dbReference>
<dbReference type="OrthoDB" id="2620172at2"/>
<dbReference type="AlphaFoldDB" id="A0A5B8VLJ5"/>
<organism evidence="2 3">
    <name type="scientific">Arachidicoccus ginsenosidivorans</name>
    <dbReference type="NCBI Taxonomy" id="496057"/>
    <lineage>
        <taxon>Bacteria</taxon>
        <taxon>Pseudomonadati</taxon>
        <taxon>Bacteroidota</taxon>
        <taxon>Chitinophagia</taxon>
        <taxon>Chitinophagales</taxon>
        <taxon>Chitinophagaceae</taxon>
        <taxon>Arachidicoccus</taxon>
    </lineage>
</organism>
<feature type="domain" description="ChrR-like cupin" evidence="1">
    <location>
        <begin position="7"/>
        <end position="106"/>
    </location>
</feature>
<dbReference type="InterPro" id="IPR025979">
    <property type="entry name" value="ChrR-like_cupin_dom"/>
</dbReference>
<evidence type="ECO:0000313" key="3">
    <source>
        <dbReference type="Proteomes" id="UP000321291"/>
    </source>
</evidence>
<dbReference type="InterPro" id="IPR014710">
    <property type="entry name" value="RmlC-like_jellyroll"/>
</dbReference>
<gene>
    <name evidence="2" type="ORF">FSB73_13050</name>
</gene>
<sequence length="119" mass="13151">MDTDIQHYITHTAAQPWQPLVEKAVHYTGVYVKSLRFDPLQHRSPSILLRFDAGAAYPYHNHPGGEELYVISGEVDIAGAHLVSGDYLYTPPGFKHLVSSGPGCILLLIVPEEVELINS</sequence>
<accession>A0A5B8VLJ5</accession>
<dbReference type="Gene3D" id="2.60.120.10">
    <property type="entry name" value="Jelly Rolls"/>
    <property type="match status" value="1"/>
</dbReference>
<proteinExistence type="predicted"/>
<evidence type="ECO:0000259" key="1">
    <source>
        <dbReference type="Pfam" id="PF12973"/>
    </source>
</evidence>
<keyword evidence="3" id="KW-1185">Reference proteome</keyword>
<dbReference type="Pfam" id="PF12973">
    <property type="entry name" value="Cupin_7"/>
    <property type="match status" value="1"/>
</dbReference>
<dbReference type="Proteomes" id="UP000321291">
    <property type="component" value="Chromosome"/>
</dbReference>
<dbReference type="EMBL" id="CP042434">
    <property type="protein sequence ID" value="QEC72464.1"/>
    <property type="molecule type" value="Genomic_DNA"/>
</dbReference>
<protein>
    <submittedName>
        <fullName evidence="2">Cupin domain-containing protein</fullName>
    </submittedName>
</protein>
<evidence type="ECO:0000313" key="2">
    <source>
        <dbReference type="EMBL" id="QEC72464.1"/>
    </source>
</evidence>
<name>A0A5B8VLJ5_9BACT</name>
<dbReference type="InterPro" id="IPR011051">
    <property type="entry name" value="RmlC_Cupin_sf"/>
</dbReference>
<reference evidence="2 3" key="1">
    <citation type="journal article" date="2017" name="Int. J. Syst. Evol. Microbiol.">
        <title>Arachidicoccus ginsenosidivorans sp. nov., with ginsenoside-converting activity isolated from ginseng cultivating soil.</title>
        <authorList>
            <person name="Siddiqi M.Z."/>
            <person name="Aslam Z."/>
            <person name="Im W.T."/>
        </authorList>
    </citation>
    <scope>NUCLEOTIDE SEQUENCE [LARGE SCALE GENOMIC DNA]</scope>
    <source>
        <strain evidence="2 3">Gsoil 809</strain>
    </source>
</reference>
<dbReference type="SUPFAM" id="SSF51182">
    <property type="entry name" value="RmlC-like cupins"/>
    <property type="match status" value="1"/>
</dbReference>